<reference evidence="2" key="1">
    <citation type="submission" date="2005-09" db="EMBL/GenBank/DDBJ databases">
        <authorList>
            <person name="Mural R.J."/>
            <person name="Li P.W."/>
            <person name="Adams M.D."/>
            <person name="Amanatides P.G."/>
            <person name="Baden-Tillson H."/>
            <person name="Barnstead M."/>
            <person name="Chin S.H."/>
            <person name="Dew I."/>
            <person name="Evans C.A."/>
            <person name="Ferriera S."/>
            <person name="Flanigan M."/>
            <person name="Fosler C."/>
            <person name="Glodek A."/>
            <person name="Gu Z."/>
            <person name="Holt R.A."/>
            <person name="Jennings D."/>
            <person name="Kraft C.L."/>
            <person name="Lu F."/>
            <person name="Nguyen T."/>
            <person name="Nusskern D.R."/>
            <person name="Pfannkoch C.M."/>
            <person name="Sitter C."/>
            <person name="Sutton G.G."/>
            <person name="Venter J.C."/>
            <person name="Wang Z."/>
            <person name="Woodage T."/>
            <person name="Zheng X.H."/>
            <person name="Zhong F."/>
        </authorList>
    </citation>
    <scope>NUCLEOTIDE SEQUENCE [LARGE SCALE GENOMIC DNA]</scope>
    <source>
        <strain>BN</strain>
        <strain evidence="2">Sprague-Dawley</strain>
    </source>
</reference>
<accession>A6KJ64</accession>
<proteinExistence type="predicted"/>
<sequence>MLILETGLTHTDINCLLILSPWRMARLASTVCWNRADTVSAKLFGGSEEAITLISM</sequence>
<dbReference type="Proteomes" id="UP000234681">
    <property type="component" value="Chromosome 19"/>
</dbReference>
<evidence type="ECO:0000313" key="1">
    <source>
        <dbReference type="EMBL" id="EDL96786.1"/>
    </source>
</evidence>
<dbReference type="AlphaFoldDB" id="A6KJ64"/>
<gene>
    <name evidence="1" type="ORF">rCG_50867</name>
</gene>
<dbReference type="EMBL" id="CH474054">
    <property type="protein sequence ID" value="EDL96786.1"/>
    <property type="molecule type" value="Genomic_DNA"/>
</dbReference>
<name>A6KJ64_RAT</name>
<organism evidence="1 2">
    <name type="scientific">Rattus norvegicus</name>
    <name type="common">Rat</name>
    <dbReference type="NCBI Taxonomy" id="10116"/>
    <lineage>
        <taxon>Eukaryota</taxon>
        <taxon>Metazoa</taxon>
        <taxon>Chordata</taxon>
        <taxon>Craniata</taxon>
        <taxon>Vertebrata</taxon>
        <taxon>Euteleostomi</taxon>
        <taxon>Mammalia</taxon>
        <taxon>Eutheria</taxon>
        <taxon>Euarchontoglires</taxon>
        <taxon>Glires</taxon>
        <taxon>Rodentia</taxon>
        <taxon>Myomorpha</taxon>
        <taxon>Muroidea</taxon>
        <taxon>Muridae</taxon>
        <taxon>Murinae</taxon>
        <taxon>Rattus</taxon>
    </lineage>
</organism>
<protein>
    <submittedName>
        <fullName evidence="1">RCG50867</fullName>
    </submittedName>
</protein>
<evidence type="ECO:0000313" key="2">
    <source>
        <dbReference type="Proteomes" id="UP000234681"/>
    </source>
</evidence>